<comment type="caution">
    <text evidence="2">The sequence shown here is derived from an EMBL/GenBank/DDBJ whole genome shotgun (WGS) entry which is preliminary data.</text>
</comment>
<dbReference type="RefSeq" id="WP_124750767.1">
    <property type="nucleotide sequence ID" value="NZ_RQYS01000009.1"/>
</dbReference>
<proteinExistence type="predicted"/>
<dbReference type="OrthoDB" id="1118003at2"/>
<keyword evidence="1" id="KW-0732">Signal</keyword>
<gene>
    <name evidence="2" type="ORF">EII40_02845</name>
</gene>
<dbReference type="SUPFAM" id="SSF56925">
    <property type="entry name" value="OMPA-like"/>
    <property type="match status" value="1"/>
</dbReference>
<dbReference type="InterPro" id="IPR011250">
    <property type="entry name" value="OMP/PagP_B-barrel"/>
</dbReference>
<feature type="chain" id="PRO_5018219756" description="Outer membrane protein beta-barrel domain-containing protein" evidence="1">
    <location>
        <begin position="22"/>
        <end position="192"/>
    </location>
</feature>
<protein>
    <recommendedName>
        <fullName evidence="4">Outer membrane protein beta-barrel domain-containing protein</fullName>
    </recommendedName>
</protein>
<dbReference type="Proteomes" id="UP000278609">
    <property type="component" value="Unassembled WGS sequence"/>
</dbReference>
<reference evidence="2 3" key="1">
    <citation type="submission" date="2018-11" db="EMBL/GenBank/DDBJ databases">
        <title>Genomes From Bacteria Associated with the Canine Oral Cavity: a Test Case for Automated Genome-Based Taxonomic Assignment.</title>
        <authorList>
            <person name="Coil D.A."/>
            <person name="Jospin G."/>
            <person name="Darling A.E."/>
            <person name="Wallis C."/>
            <person name="Davis I.J."/>
            <person name="Harris S."/>
            <person name="Eisen J.A."/>
            <person name="Holcombe L.J."/>
            <person name="O'Flynn C."/>
        </authorList>
    </citation>
    <scope>NUCLEOTIDE SEQUENCE [LARGE SCALE GENOMIC DNA]</scope>
    <source>
        <strain evidence="2 3">OH2617_COT-023</strain>
    </source>
</reference>
<evidence type="ECO:0008006" key="4">
    <source>
        <dbReference type="Google" id="ProtNLM"/>
    </source>
</evidence>
<evidence type="ECO:0000313" key="3">
    <source>
        <dbReference type="Proteomes" id="UP000278609"/>
    </source>
</evidence>
<name>A0A3P1Y080_TANFO</name>
<dbReference type="EMBL" id="RQYS01000009">
    <property type="protein sequence ID" value="RRD62513.1"/>
    <property type="molecule type" value="Genomic_DNA"/>
</dbReference>
<evidence type="ECO:0000313" key="2">
    <source>
        <dbReference type="EMBL" id="RRD62513.1"/>
    </source>
</evidence>
<organism evidence="2 3">
    <name type="scientific">Tannerella forsythia</name>
    <name type="common">Bacteroides forsythus</name>
    <dbReference type="NCBI Taxonomy" id="28112"/>
    <lineage>
        <taxon>Bacteria</taxon>
        <taxon>Pseudomonadati</taxon>
        <taxon>Bacteroidota</taxon>
        <taxon>Bacteroidia</taxon>
        <taxon>Bacteroidales</taxon>
        <taxon>Tannerellaceae</taxon>
        <taxon>Tannerella</taxon>
    </lineage>
</organism>
<feature type="signal peptide" evidence="1">
    <location>
        <begin position="1"/>
        <end position="21"/>
    </location>
</feature>
<dbReference type="AlphaFoldDB" id="A0A3P1Y080"/>
<sequence length="192" mass="21547">MVKKIFLTLVCMSSFWNVIHAQDVFSKGQNNLNLGIVVGNLLDEDEIDGIPTITLSYERCIIDGLINGKASVGVGAYASFLTDSNEEGYGPYKFKYRWNDWVIGTRGAFHYQFVKRLDTYAGLMLGVNVATTSVTSKNQNIDSDLIPKTKPTYHFAHSEFIGARYYFSDKLAAFAETGYRLSAFHMGISFKF</sequence>
<evidence type="ECO:0000256" key="1">
    <source>
        <dbReference type="SAM" id="SignalP"/>
    </source>
</evidence>
<accession>A0A3P1Y080</accession>